<sequence>MTQFVASPTHILALVKGAAEGDPIKHITPMGLGVHLDDAVACGLLATRSSPYDLHVTDTGLALYEAHLKDLPDGRANHWGSAVPAVAVDQVMRLHLEATGRLAVVEVTLTKPGNGVVTVPQGTRSPKQPQGTRSPKQPQGTLGRTLNAAGRATGWYVDDACGHDGRKPIRVTGRTKDDALRKYLRALGVWPDAITYAHFHYTSQQGN</sequence>
<name>A0ABU3B371_9ACTN</name>
<accession>A0ABU3B371</accession>
<dbReference type="EMBL" id="JAVRFH010000158">
    <property type="protein sequence ID" value="MDT0616490.1"/>
    <property type="molecule type" value="Genomic_DNA"/>
</dbReference>
<evidence type="ECO:0000313" key="3">
    <source>
        <dbReference type="Proteomes" id="UP001180724"/>
    </source>
</evidence>
<comment type="caution">
    <text evidence="2">The sequence shown here is derived from an EMBL/GenBank/DDBJ whole genome shotgun (WGS) entry which is preliminary data.</text>
</comment>
<organism evidence="2 3">
    <name type="scientific">Streptomyces lancefieldiae</name>
    <dbReference type="NCBI Taxonomy" id="3075520"/>
    <lineage>
        <taxon>Bacteria</taxon>
        <taxon>Bacillati</taxon>
        <taxon>Actinomycetota</taxon>
        <taxon>Actinomycetes</taxon>
        <taxon>Kitasatosporales</taxon>
        <taxon>Streptomycetaceae</taxon>
        <taxon>Streptomyces</taxon>
    </lineage>
</organism>
<dbReference type="RefSeq" id="WP_311585976.1">
    <property type="nucleotide sequence ID" value="NZ_JAVRFH010000158.1"/>
</dbReference>
<reference evidence="2" key="1">
    <citation type="submission" date="2024-05" db="EMBL/GenBank/DDBJ databases">
        <title>30 novel species of actinomycetes from the DSMZ collection.</title>
        <authorList>
            <person name="Nouioui I."/>
        </authorList>
    </citation>
    <scope>NUCLEOTIDE SEQUENCE</scope>
    <source>
        <strain evidence="2">DSM 40712</strain>
    </source>
</reference>
<dbReference type="Proteomes" id="UP001180724">
    <property type="component" value="Unassembled WGS sequence"/>
</dbReference>
<evidence type="ECO:0000313" key="2">
    <source>
        <dbReference type="EMBL" id="MDT0616490.1"/>
    </source>
</evidence>
<feature type="region of interest" description="Disordered" evidence="1">
    <location>
        <begin position="115"/>
        <end position="144"/>
    </location>
</feature>
<keyword evidence="3" id="KW-1185">Reference proteome</keyword>
<evidence type="ECO:0000256" key="1">
    <source>
        <dbReference type="SAM" id="MobiDB-lite"/>
    </source>
</evidence>
<protein>
    <submittedName>
        <fullName evidence="2">Uncharacterized protein</fullName>
    </submittedName>
</protein>
<gene>
    <name evidence="2" type="ORF">RM812_41115</name>
</gene>
<feature type="compositionally biased region" description="Polar residues" evidence="1">
    <location>
        <begin position="120"/>
        <end position="144"/>
    </location>
</feature>
<proteinExistence type="predicted"/>